<reference evidence="3 4" key="1">
    <citation type="submission" date="2023-11" db="EMBL/GenBank/DDBJ databases">
        <title>Halocaridina rubra genome assembly.</title>
        <authorList>
            <person name="Smith C."/>
        </authorList>
    </citation>
    <scope>NUCLEOTIDE SEQUENCE [LARGE SCALE GENOMIC DNA]</scope>
    <source>
        <strain evidence="3">EP-1</strain>
        <tissue evidence="3">Whole</tissue>
    </source>
</reference>
<dbReference type="SUPFAM" id="SSF51445">
    <property type="entry name" value="(Trans)glycosidases"/>
    <property type="match status" value="1"/>
</dbReference>
<evidence type="ECO:0000313" key="3">
    <source>
        <dbReference type="EMBL" id="KAK7076942.1"/>
    </source>
</evidence>
<evidence type="ECO:0000256" key="1">
    <source>
        <dbReference type="SAM" id="Phobius"/>
    </source>
</evidence>
<sequence>MEKKKAGLTIGLVFTFLGVIAVIVVCFIAIHGKRDVGDHTKALPWWKEVAIYQAYPRSLFDAVADGTGDIKGITSKADYLKALGIGAVWLSPVYTSPMADFGYDISNFTDIDPVFGTMDDFDELLRIFHKKGDLLYRNFPLSQV</sequence>
<dbReference type="Pfam" id="PF00128">
    <property type="entry name" value="Alpha-amylase"/>
    <property type="match status" value="1"/>
</dbReference>
<feature type="transmembrane region" description="Helical" evidence="1">
    <location>
        <begin position="6"/>
        <end position="30"/>
    </location>
</feature>
<dbReference type="PANTHER" id="PTHR10357">
    <property type="entry name" value="ALPHA-AMYLASE FAMILY MEMBER"/>
    <property type="match status" value="1"/>
</dbReference>
<dbReference type="InterPro" id="IPR017853">
    <property type="entry name" value="GH"/>
</dbReference>
<dbReference type="InterPro" id="IPR006047">
    <property type="entry name" value="GH13_cat_dom"/>
</dbReference>
<name>A0AAN9AAY0_HALRR</name>
<evidence type="ECO:0000259" key="2">
    <source>
        <dbReference type="Pfam" id="PF00128"/>
    </source>
</evidence>
<keyword evidence="1" id="KW-0812">Transmembrane</keyword>
<proteinExistence type="predicted"/>
<keyword evidence="3" id="KW-0378">Hydrolase</keyword>
<organism evidence="3 4">
    <name type="scientific">Halocaridina rubra</name>
    <name type="common">Hawaiian red shrimp</name>
    <dbReference type="NCBI Taxonomy" id="373956"/>
    <lineage>
        <taxon>Eukaryota</taxon>
        <taxon>Metazoa</taxon>
        <taxon>Ecdysozoa</taxon>
        <taxon>Arthropoda</taxon>
        <taxon>Crustacea</taxon>
        <taxon>Multicrustacea</taxon>
        <taxon>Malacostraca</taxon>
        <taxon>Eumalacostraca</taxon>
        <taxon>Eucarida</taxon>
        <taxon>Decapoda</taxon>
        <taxon>Pleocyemata</taxon>
        <taxon>Caridea</taxon>
        <taxon>Atyoidea</taxon>
        <taxon>Atyidae</taxon>
        <taxon>Halocaridina</taxon>
    </lineage>
</organism>
<dbReference type="Proteomes" id="UP001381693">
    <property type="component" value="Unassembled WGS sequence"/>
</dbReference>
<keyword evidence="1" id="KW-1133">Transmembrane helix</keyword>
<dbReference type="EMBL" id="JAXCGZ010009506">
    <property type="protein sequence ID" value="KAK7076942.1"/>
    <property type="molecule type" value="Genomic_DNA"/>
</dbReference>
<dbReference type="GO" id="GO:0005975">
    <property type="term" value="P:carbohydrate metabolic process"/>
    <property type="evidence" value="ECO:0007669"/>
    <property type="project" value="InterPro"/>
</dbReference>
<keyword evidence="3" id="KW-0326">Glycosidase</keyword>
<dbReference type="AlphaFoldDB" id="A0AAN9AAY0"/>
<accession>A0AAN9AAY0</accession>
<dbReference type="Gene3D" id="3.20.20.80">
    <property type="entry name" value="Glycosidases"/>
    <property type="match status" value="1"/>
</dbReference>
<comment type="caution">
    <text evidence="3">The sequence shown here is derived from an EMBL/GenBank/DDBJ whole genome shotgun (WGS) entry which is preliminary data.</text>
</comment>
<evidence type="ECO:0000313" key="4">
    <source>
        <dbReference type="Proteomes" id="UP001381693"/>
    </source>
</evidence>
<dbReference type="PANTHER" id="PTHR10357:SF179">
    <property type="entry name" value="NEUTRAL AND BASIC AMINO ACID TRANSPORT PROTEIN RBAT"/>
    <property type="match status" value="1"/>
</dbReference>
<dbReference type="GO" id="GO:0004558">
    <property type="term" value="F:alpha-1,4-glucosidase activity"/>
    <property type="evidence" value="ECO:0007669"/>
    <property type="project" value="UniProtKB-EC"/>
</dbReference>
<feature type="domain" description="Glycosyl hydrolase family 13 catalytic" evidence="2">
    <location>
        <begin position="53"/>
        <end position="132"/>
    </location>
</feature>
<keyword evidence="1" id="KW-0472">Membrane</keyword>
<gene>
    <name evidence="3" type="primary">MALA2</name>
    <name evidence="3" type="ORF">SK128_021885</name>
</gene>
<dbReference type="EC" id="3.2.1.20" evidence="3"/>
<keyword evidence="4" id="KW-1185">Reference proteome</keyword>
<protein>
    <submittedName>
        <fullName evidence="3">Maltase A2</fullName>
        <ecNumber evidence="3">3.2.1.20</ecNumber>
    </submittedName>
</protein>